<evidence type="ECO:0000313" key="13">
    <source>
        <dbReference type="EMBL" id="MBF4473928.1"/>
    </source>
</evidence>
<name>A0A843AJ07_METFO</name>
<dbReference type="RefSeq" id="WP_276697839.1">
    <property type="nucleotide sequence ID" value="NZ_JADIIL010000003.1"/>
</dbReference>
<dbReference type="InterPro" id="IPR003651">
    <property type="entry name" value="Endonuclease3_FeS-loop_motif"/>
</dbReference>
<proteinExistence type="inferred from homology"/>
<dbReference type="GO" id="GO:0006284">
    <property type="term" value="P:base-excision repair"/>
    <property type="evidence" value="ECO:0007669"/>
    <property type="project" value="InterPro"/>
</dbReference>
<evidence type="ECO:0000256" key="11">
    <source>
        <dbReference type="ARBA" id="ARBA00066769"/>
    </source>
</evidence>
<comment type="similarity">
    <text evidence="2">Belongs to the Nth/MutY family.</text>
</comment>
<dbReference type="Pfam" id="PF00730">
    <property type="entry name" value="HhH-GPD"/>
    <property type="match status" value="1"/>
</dbReference>
<keyword evidence="4" id="KW-0227">DNA damage</keyword>
<keyword evidence="3" id="KW-0479">Metal-binding</keyword>
<dbReference type="Gene3D" id="1.10.1670.10">
    <property type="entry name" value="Helix-hairpin-Helix base-excision DNA repair enzymes (C-terminal)"/>
    <property type="match status" value="1"/>
</dbReference>
<dbReference type="AlphaFoldDB" id="A0A843AJ07"/>
<keyword evidence="7" id="KW-0411">Iron-sulfur</keyword>
<evidence type="ECO:0000256" key="4">
    <source>
        <dbReference type="ARBA" id="ARBA00022763"/>
    </source>
</evidence>
<comment type="caution">
    <text evidence="13">The sequence shown here is derived from an EMBL/GenBank/DDBJ whole genome shotgun (WGS) entry which is preliminary data.</text>
</comment>
<dbReference type="InterPro" id="IPR023170">
    <property type="entry name" value="HhH_base_excis_C"/>
</dbReference>
<dbReference type="GO" id="GO:0046872">
    <property type="term" value="F:metal ion binding"/>
    <property type="evidence" value="ECO:0007669"/>
    <property type="project" value="UniProtKB-KW"/>
</dbReference>
<dbReference type="EMBL" id="JADIIL010000003">
    <property type="protein sequence ID" value="MBF4473928.1"/>
    <property type="molecule type" value="Genomic_DNA"/>
</dbReference>
<evidence type="ECO:0000256" key="6">
    <source>
        <dbReference type="ARBA" id="ARBA00023004"/>
    </source>
</evidence>
<dbReference type="Gene3D" id="1.10.340.30">
    <property type="entry name" value="Hypothetical protein, domain 2"/>
    <property type="match status" value="1"/>
</dbReference>
<dbReference type="SUPFAM" id="SSF48150">
    <property type="entry name" value="DNA-glycosylase"/>
    <property type="match status" value="1"/>
</dbReference>
<evidence type="ECO:0000256" key="2">
    <source>
        <dbReference type="ARBA" id="ARBA00008343"/>
    </source>
</evidence>
<evidence type="ECO:0000256" key="9">
    <source>
        <dbReference type="ARBA" id="ARBA00023295"/>
    </source>
</evidence>
<comment type="cofactor">
    <cofactor evidence="1">
        <name>[4Fe-4S] cluster</name>
        <dbReference type="ChEBI" id="CHEBI:49883"/>
    </cofactor>
</comment>
<reference evidence="13" key="1">
    <citation type="submission" date="2020-10" db="EMBL/GenBank/DDBJ databases">
        <title>Dehalococcoides mccartyi of a TCE/Cr reducing biochatode.</title>
        <authorList>
            <person name="Matturro B."/>
        </authorList>
    </citation>
    <scope>NUCLEOTIDE SEQUENCE</scope>
    <source>
        <strain evidence="13">Bin2</strain>
    </source>
</reference>
<dbReference type="Proteomes" id="UP000606900">
    <property type="component" value="Unassembled WGS sequence"/>
</dbReference>
<evidence type="ECO:0000256" key="8">
    <source>
        <dbReference type="ARBA" id="ARBA00023204"/>
    </source>
</evidence>
<evidence type="ECO:0000256" key="5">
    <source>
        <dbReference type="ARBA" id="ARBA00022801"/>
    </source>
</evidence>
<dbReference type="InterPro" id="IPR004035">
    <property type="entry name" value="Endouclease-III_FeS-bd_BS"/>
</dbReference>
<dbReference type="Pfam" id="PF10576">
    <property type="entry name" value="EndIII_4Fe-2S"/>
    <property type="match status" value="1"/>
</dbReference>
<organism evidence="13 14">
    <name type="scientific">Methanobacterium formicicum</name>
    <dbReference type="NCBI Taxonomy" id="2162"/>
    <lineage>
        <taxon>Archaea</taxon>
        <taxon>Methanobacteriati</taxon>
        <taxon>Methanobacteriota</taxon>
        <taxon>Methanomada group</taxon>
        <taxon>Methanobacteria</taxon>
        <taxon>Methanobacteriales</taxon>
        <taxon>Methanobacteriaceae</taxon>
        <taxon>Methanobacterium</taxon>
    </lineage>
</organism>
<feature type="domain" description="HhH-GPD" evidence="12">
    <location>
        <begin position="40"/>
        <end position="192"/>
    </location>
</feature>
<dbReference type="GO" id="GO:0051539">
    <property type="term" value="F:4 iron, 4 sulfur cluster binding"/>
    <property type="evidence" value="ECO:0007669"/>
    <property type="project" value="InterPro"/>
</dbReference>
<accession>A0A843AJ07</accession>
<gene>
    <name evidence="13" type="ORF">ISP06_00445</name>
</gene>
<dbReference type="GO" id="GO:0032357">
    <property type="term" value="F:oxidized purine DNA binding"/>
    <property type="evidence" value="ECO:0007669"/>
    <property type="project" value="TreeGrafter"/>
</dbReference>
<dbReference type="SMART" id="SM00478">
    <property type="entry name" value="ENDO3c"/>
    <property type="match status" value="1"/>
</dbReference>
<protein>
    <recommendedName>
        <fullName evidence="11">thymine-DNA glycosylase</fullName>
        <ecNumber evidence="11">3.2.2.29</ecNumber>
    </recommendedName>
</protein>
<keyword evidence="8" id="KW-0234">DNA repair</keyword>
<dbReference type="GO" id="GO:0141016">
    <property type="term" value="F:G/T mismatch-specific thymine-DNA glycosylase activity"/>
    <property type="evidence" value="ECO:0007669"/>
    <property type="project" value="UniProtKB-EC"/>
</dbReference>
<keyword evidence="6" id="KW-0408">Iron</keyword>
<dbReference type="EC" id="3.2.2.29" evidence="11"/>
<comment type="catalytic activity">
    <reaction evidence="10">
        <text>Hydrolyzes mismatched double-stranded DNA and polynucleotides, releasing free thymine.</text>
        <dbReference type="EC" id="3.2.2.29"/>
    </reaction>
</comment>
<dbReference type="GO" id="GO:0035485">
    <property type="term" value="F:adenine/guanine mispair binding"/>
    <property type="evidence" value="ECO:0007669"/>
    <property type="project" value="TreeGrafter"/>
</dbReference>
<dbReference type="InterPro" id="IPR003265">
    <property type="entry name" value="HhH-GPD_domain"/>
</dbReference>
<dbReference type="InterPro" id="IPR044298">
    <property type="entry name" value="MIG/MutY"/>
</dbReference>
<dbReference type="PANTHER" id="PTHR42944">
    <property type="entry name" value="ADENINE DNA GLYCOSYLASE"/>
    <property type="match status" value="1"/>
</dbReference>
<dbReference type="FunFam" id="1.10.340.30:FF:000001">
    <property type="entry name" value="Endonuclease III"/>
    <property type="match status" value="1"/>
</dbReference>
<keyword evidence="5" id="KW-0378">Hydrolase</keyword>
<evidence type="ECO:0000256" key="3">
    <source>
        <dbReference type="ARBA" id="ARBA00022723"/>
    </source>
</evidence>
<evidence type="ECO:0000256" key="1">
    <source>
        <dbReference type="ARBA" id="ARBA00001966"/>
    </source>
</evidence>
<dbReference type="InterPro" id="IPR011257">
    <property type="entry name" value="DNA_glycosylase"/>
</dbReference>
<dbReference type="GO" id="GO:0000701">
    <property type="term" value="F:purine-specific mismatch base pair DNA N-glycosylase activity"/>
    <property type="evidence" value="ECO:0007669"/>
    <property type="project" value="TreeGrafter"/>
</dbReference>
<evidence type="ECO:0000256" key="7">
    <source>
        <dbReference type="ARBA" id="ARBA00023014"/>
    </source>
</evidence>
<sequence>MDKIAHIFVETIIKWWKNEKRWFPWRYTEEPYFILVTEVLLRKTTAKQVNSLYNEFFTEYPTFKSLSCANRDKLKKLIAPLGLSNQRSGQLIKLSKVILEEHGGKVPSDYSKLLNLPGVGRYAAGAVMCQCYMQDEAMVDRNVIRVIGRYFNFKSDKKDPSTDLKLWDFTKYLIPIGKCKEFNLGVMDFANAICRAKNPKCSECLLSEFCEYNQEN</sequence>
<dbReference type="PIRSF" id="PIRSF001435">
    <property type="entry name" value="Nth"/>
    <property type="match status" value="1"/>
</dbReference>
<dbReference type="CDD" id="cd00056">
    <property type="entry name" value="ENDO3c"/>
    <property type="match status" value="1"/>
</dbReference>
<dbReference type="SMART" id="SM00525">
    <property type="entry name" value="FES"/>
    <property type="match status" value="1"/>
</dbReference>
<dbReference type="PANTHER" id="PTHR42944:SF1">
    <property type="entry name" value="ADENINE DNA GLYCOSYLASE"/>
    <property type="match status" value="1"/>
</dbReference>
<keyword evidence="9" id="KW-0326">Glycosidase</keyword>
<evidence type="ECO:0000256" key="10">
    <source>
        <dbReference type="ARBA" id="ARBA00052915"/>
    </source>
</evidence>
<dbReference type="GO" id="GO:0006298">
    <property type="term" value="P:mismatch repair"/>
    <property type="evidence" value="ECO:0007669"/>
    <property type="project" value="TreeGrafter"/>
</dbReference>
<evidence type="ECO:0000313" key="14">
    <source>
        <dbReference type="Proteomes" id="UP000606900"/>
    </source>
</evidence>
<evidence type="ECO:0000259" key="12">
    <source>
        <dbReference type="SMART" id="SM00478"/>
    </source>
</evidence>
<dbReference type="PROSITE" id="PS00764">
    <property type="entry name" value="ENDONUCLEASE_III_1"/>
    <property type="match status" value="1"/>
</dbReference>
<dbReference type="GO" id="GO:0034039">
    <property type="term" value="F:8-oxo-7,8-dihydroguanine DNA N-glycosylase activity"/>
    <property type="evidence" value="ECO:0007669"/>
    <property type="project" value="TreeGrafter"/>
</dbReference>